<proteinExistence type="predicted"/>
<dbReference type="OrthoDB" id="9801609at2"/>
<evidence type="ECO:0000259" key="2">
    <source>
        <dbReference type="Pfam" id="PF00534"/>
    </source>
</evidence>
<name>A0A1Q5ZSS0_9SPHI</name>
<dbReference type="GO" id="GO:0016757">
    <property type="term" value="F:glycosyltransferase activity"/>
    <property type="evidence" value="ECO:0007669"/>
    <property type="project" value="InterPro"/>
</dbReference>
<dbReference type="Pfam" id="PF00534">
    <property type="entry name" value="Glycos_transf_1"/>
    <property type="match status" value="1"/>
</dbReference>
<reference evidence="4 5" key="1">
    <citation type="submission" date="2016-11" db="EMBL/GenBank/DDBJ databases">
        <title>Whole Genome Sequencing of Mucilaginibacter polytrichastri RG4-7(T) isolated from the moss sample.</title>
        <authorList>
            <person name="Li Y."/>
        </authorList>
    </citation>
    <scope>NUCLEOTIDE SEQUENCE [LARGE SCALE GENOMIC DNA]</scope>
    <source>
        <strain evidence="4 5">RG4-7</strain>
    </source>
</reference>
<evidence type="ECO:0008006" key="6">
    <source>
        <dbReference type="Google" id="ProtNLM"/>
    </source>
</evidence>
<dbReference type="Gene3D" id="3.40.50.2000">
    <property type="entry name" value="Glycogen Phosphorylase B"/>
    <property type="match status" value="2"/>
</dbReference>
<dbReference type="SUPFAM" id="SSF53756">
    <property type="entry name" value="UDP-Glycosyltransferase/glycogen phosphorylase"/>
    <property type="match status" value="1"/>
</dbReference>
<dbReference type="GO" id="GO:0009103">
    <property type="term" value="P:lipopolysaccharide biosynthetic process"/>
    <property type="evidence" value="ECO:0007669"/>
    <property type="project" value="TreeGrafter"/>
</dbReference>
<dbReference type="EMBL" id="MPPL01000001">
    <property type="protein sequence ID" value="OKS84820.1"/>
    <property type="molecule type" value="Genomic_DNA"/>
</dbReference>
<dbReference type="InterPro" id="IPR028098">
    <property type="entry name" value="Glyco_trans_4-like_N"/>
</dbReference>
<evidence type="ECO:0000313" key="5">
    <source>
        <dbReference type="Proteomes" id="UP000186720"/>
    </source>
</evidence>
<accession>A0A1Q5ZSS0</accession>
<evidence type="ECO:0000259" key="3">
    <source>
        <dbReference type="Pfam" id="PF13439"/>
    </source>
</evidence>
<keyword evidence="1" id="KW-0808">Transferase</keyword>
<evidence type="ECO:0000313" key="4">
    <source>
        <dbReference type="EMBL" id="OKS84820.1"/>
    </source>
</evidence>
<dbReference type="InterPro" id="IPR001296">
    <property type="entry name" value="Glyco_trans_1"/>
</dbReference>
<dbReference type="RefSeq" id="WP_074487534.1">
    <property type="nucleotide sequence ID" value="NZ_FPAM01000001.1"/>
</dbReference>
<dbReference type="CDD" id="cd03809">
    <property type="entry name" value="GT4_MtfB-like"/>
    <property type="match status" value="1"/>
</dbReference>
<sequence>MKILFDHQTFSLQRYGGISKYFANLNKEINATPGNSSYVSAVYTENEYLKNDQLLLGNRIGDQIFAGKRDKVYNWNRRYSRWNVRYANYDVFHPTYLDPYFIKYSKKPFVVTIHDMIYELMPEMFDNPQEIIRRKQLLINKADAILAISEYTKHDILKFYPETENKISVVHHGILPATGASPAIKSLPPNYILYVGERWLYKNFNKFLLGISPLLQADAGLKLICVGGNPFLPTEIELFEQHKIALQCTQVNATESELQQLYHHATLFVFPSLIEGFGLPILEAFAQGCPVVCSNNTCFPEIAGDAAVYFDPLLSESIEEAVKRVLHDPALRDNLKTKGRLRLANFGFAKCVTKTLAVYESL</sequence>
<dbReference type="PANTHER" id="PTHR46401">
    <property type="entry name" value="GLYCOSYLTRANSFERASE WBBK-RELATED"/>
    <property type="match status" value="1"/>
</dbReference>
<protein>
    <recommendedName>
        <fullName evidence="6">Glycosyl transferase family 1 domain-containing protein</fullName>
    </recommendedName>
</protein>
<evidence type="ECO:0000256" key="1">
    <source>
        <dbReference type="ARBA" id="ARBA00022679"/>
    </source>
</evidence>
<feature type="domain" description="Glycosyltransferase subfamily 4-like N-terminal" evidence="3">
    <location>
        <begin position="57"/>
        <end position="174"/>
    </location>
</feature>
<keyword evidence="5" id="KW-1185">Reference proteome</keyword>
<comment type="caution">
    <text evidence="4">The sequence shown here is derived from an EMBL/GenBank/DDBJ whole genome shotgun (WGS) entry which is preliminary data.</text>
</comment>
<feature type="domain" description="Glycosyl transferase family 1" evidence="2">
    <location>
        <begin position="188"/>
        <end position="341"/>
    </location>
</feature>
<dbReference type="Pfam" id="PF13439">
    <property type="entry name" value="Glyco_transf_4"/>
    <property type="match status" value="1"/>
</dbReference>
<dbReference type="AlphaFoldDB" id="A0A1Q5ZSS0"/>
<organism evidence="4 5">
    <name type="scientific">Mucilaginibacter polytrichastri</name>
    <dbReference type="NCBI Taxonomy" id="1302689"/>
    <lineage>
        <taxon>Bacteria</taxon>
        <taxon>Pseudomonadati</taxon>
        <taxon>Bacteroidota</taxon>
        <taxon>Sphingobacteriia</taxon>
        <taxon>Sphingobacteriales</taxon>
        <taxon>Sphingobacteriaceae</taxon>
        <taxon>Mucilaginibacter</taxon>
    </lineage>
</organism>
<gene>
    <name evidence="4" type="ORF">RG47T_0255</name>
</gene>
<dbReference type="STRING" id="1302689.RG47T_0255"/>
<dbReference type="Proteomes" id="UP000186720">
    <property type="component" value="Unassembled WGS sequence"/>
</dbReference>
<dbReference type="PANTHER" id="PTHR46401:SF2">
    <property type="entry name" value="GLYCOSYLTRANSFERASE WBBK-RELATED"/>
    <property type="match status" value="1"/>
</dbReference>